<dbReference type="AlphaFoldDB" id="A0A7U2F145"/>
<accession>A0A7U2F145</accession>
<organism evidence="1 2">
    <name type="scientific">Phaeosphaeria nodorum (strain SN15 / ATCC MYA-4574 / FGSC 10173)</name>
    <name type="common">Glume blotch fungus</name>
    <name type="synonym">Parastagonospora nodorum</name>
    <dbReference type="NCBI Taxonomy" id="321614"/>
    <lineage>
        <taxon>Eukaryota</taxon>
        <taxon>Fungi</taxon>
        <taxon>Dikarya</taxon>
        <taxon>Ascomycota</taxon>
        <taxon>Pezizomycotina</taxon>
        <taxon>Dothideomycetes</taxon>
        <taxon>Pleosporomycetidae</taxon>
        <taxon>Pleosporales</taxon>
        <taxon>Pleosporineae</taxon>
        <taxon>Phaeosphaeriaceae</taxon>
        <taxon>Parastagonospora</taxon>
    </lineage>
</organism>
<protein>
    <submittedName>
        <fullName evidence="1">Uncharacterized protein</fullName>
    </submittedName>
</protein>
<dbReference type="EMBL" id="CP069028">
    <property type="protein sequence ID" value="QRC96707.1"/>
    <property type="molecule type" value="Genomic_DNA"/>
</dbReference>
<proteinExistence type="predicted"/>
<gene>
    <name evidence="1" type="ORF">JI435_301050</name>
</gene>
<evidence type="ECO:0000313" key="1">
    <source>
        <dbReference type="EMBL" id="QRC96707.1"/>
    </source>
</evidence>
<dbReference type="VEuPathDB" id="FungiDB:JI435_301050"/>
<sequence>MKNDGPQPNWNASDRSTMDRIKERVARSYHCRTADIGLCFESAYVLHLHHGHKTRRHRWQATIKRLSYPTKPADDLYITGYHGKDSHALKALNQWTLGLR</sequence>
<dbReference type="Proteomes" id="UP000663193">
    <property type="component" value="Chromosome 6"/>
</dbReference>
<name>A0A7U2F145_PHANO</name>
<evidence type="ECO:0000313" key="2">
    <source>
        <dbReference type="Proteomes" id="UP000663193"/>
    </source>
</evidence>
<keyword evidence="2" id="KW-1185">Reference proteome</keyword>
<reference evidence="2" key="1">
    <citation type="journal article" date="2021" name="BMC Genomics">
        <title>Chromosome-level genome assembly and manually-curated proteome of model necrotroph Parastagonospora nodorum Sn15 reveals a genome-wide trove of candidate effector homologs, and redundancy of virulence-related functions within an accessory chromosome.</title>
        <authorList>
            <person name="Bertazzoni S."/>
            <person name="Jones D.A.B."/>
            <person name="Phan H.T."/>
            <person name="Tan K.-C."/>
            <person name="Hane J.K."/>
        </authorList>
    </citation>
    <scope>NUCLEOTIDE SEQUENCE [LARGE SCALE GENOMIC DNA]</scope>
    <source>
        <strain evidence="2">SN15 / ATCC MYA-4574 / FGSC 10173)</strain>
    </source>
</reference>